<dbReference type="Pfam" id="PF14739">
    <property type="entry name" value="DUF4472"/>
    <property type="match status" value="1"/>
</dbReference>
<dbReference type="GO" id="GO:0007018">
    <property type="term" value="P:microtubule-based movement"/>
    <property type="evidence" value="ECO:0007669"/>
    <property type="project" value="InterPro"/>
</dbReference>
<accession>A0A067CPL9</accession>
<keyword evidence="5 6" id="KW-0175">Coiled coil</keyword>
<dbReference type="OMA" id="PVVNNDM"/>
<dbReference type="PANTHER" id="PTHR47969:SF15">
    <property type="entry name" value="CHROMOSOME-ASSOCIATED KINESIN KIF4A-RELATED"/>
    <property type="match status" value="1"/>
</dbReference>
<evidence type="ECO:0000256" key="1">
    <source>
        <dbReference type="ARBA" id="ARBA00004496"/>
    </source>
</evidence>
<dbReference type="KEGG" id="spar:SPRG_02345"/>
<dbReference type="VEuPathDB" id="FungiDB:SPRG_02345"/>
<reference evidence="8 9" key="1">
    <citation type="journal article" date="2013" name="PLoS Genet.">
        <title>Distinctive expansion of potential virulence genes in the genome of the oomycete fish pathogen Saprolegnia parasitica.</title>
        <authorList>
            <person name="Jiang R.H."/>
            <person name="de Bruijn I."/>
            <person name="Haas B.J."/>
            <person name="Belmonte R."/>
            <person name="Lobach L."/>
            <person name="Christie J."/>
            <person name="van den Ackerveken G."/>
            <person name="Bottin A."/>
            <person name="Bulone V."/>
            <person name="Diaz-Moreno S.M."/>
            <person name="Dumas B."/>
            <person name="Fan L."/>
            <person name="Gaulin E."/>
            <person name="Govers F."/>
            <person name="Grenville-Briggs L.J."/>
            <person name="Horner N.R."/>
            <person name="Levin J.Z."/>
            <person name="Mammella M."/>
            <person name="Meijer H.J."/>
            <person name="Morris P."/>
            <person name="Nusbaum C."/>
            <person name="Oome S."/>
            <person name="Phillips A.J."/>
            <person name="van Rooyen D."/>
            <person name="Rzeszutek E."/>
            <person name="Saraiva M."/>
            <person name="Secombes C.J."/>
            <person name="Seidl M.F."/>
            <person name="Snel B."/>
            <person name="Stassen J.H."/>
            <person name="Sykes S."/>
            <person name="Tripathy S."/>
            <person name="van den Berg H."/>
            <person name="Vega-Arreguin J.C."/>
            <person name="Wawra S."/>
            <person name="Young S.K."/>
            <person name="Zeng Q."/>
            <person name="Dieguez-Uribeondo J."/>
            <person name="Russ C."/>
            <person name="Tyler B.M."/>
            <person name="van West P."/>
        </authorList>
    </citation>
    <scope>NUCLEOTIDE SEQUENCE [LARGE SCALE GENOMIC DNA]</scope>
    <source>
        <strain evidence="8 9">CBS 223.65</strain>
    </source>
</reference>
<dbReference type="STRING" id="695850.A0A067CPL9"/>
<feature type="coiled-coil region" evidence="6">
    <location>
        <begin position="895"/>
        <end position="985"/>
    </location>
</feature>
<dbReference type="InterPro" id="IPR001752">
    <property type="entry name" value="Kinesin_motor_dom"/>
</dbReference>
<evidence type="ECO:0000256" key="2">
    <source>
        <dbReference type="ARBA" id="ARBA00022490"/>
    </source>
</evidence>
<dbReference type="GO" id="GO:0051231">
    <property type="term" value="P:spindle elongation"/>
    <property type="evidence" value="ECO:0007669"/>
    <property type="project" value="TreeGrafter"/>
</dbReference>
<evidence type="ECO:0000259" key="7">
    <source>
        <dbReference type="SMART" id="SM00129"/>
    </source>
</evidence>
<dbReference type="InterPro" id="IPR036961">
    <property type="entry name" value="Kinesin_motor_dom_sf"/>
</dbReference>
<dbReference type="InterPro" id="IPR027640">
    <property type="entry name" value="Kinesin-like_fam"/>
</dbReference>
<dbReference type="GO" id="GO:0005875">
    <property type="term" value="C:microtubule associated complex"/>
    <property type="evidence" value="ECO:0007669"/>
    <property type="project" value="TreeGrafter"/>
</dbReference>
<dbReference type="GO" id="GO:0003777">
    <property type="term" value="F:microtubule motor activity"/>
    <property type="evidence" value="ECO:0007669"/>
    <property type="project" value="InterPro"/>
</dbReference>
<dbReference type="InterPro" id="IPR029329">
    <property type="entry name" value="DUF4472"/>
</dbReference>
<evidence type="ECO:0000256" key="5">
    <source>
        <dbReference type="ARBA" id="ARBA00023054"/>
    </source>
</evidence>
<evidence type="ECO:0000313" key="8">
    <source>
        <dbReference type="EMBL" id="KDO32644.1"/>
    </source>
</evidence>
<feature type="domain" description="Kinesin motor" evidence="7">
    <location>
        <begin position="9"/>
        <end position="324"/>
    </location>
</feature>
<dbReference type="AlphaFoldDB" id="A0A067CPL9"/>
<dbReference type="SMART" id="SM00129">
    <property type="entry name" value="KISc"/>
    <property type="match status" value="1"/>
</dbReference>
<name>A0A067CPL9_SAPPC</name>
<dbReference type="GO" id="GO:0008017">
    <property type="term" value="F:microtubule binding"/>
    <property type="evidence" value="ECO:0007669"/>
    <property type="project" value="InterPro"/>
</dbReference>
<dbReference type="PANTHER" id="PTHR47969">
    <property type="entry name" value="CHROMOSOME-ASSOCIATED KINESIN KIF4A-RELATED"/>
    <property type="match status" value="1"/>
</dbReference>
<keyword evidence="3" id="KW-0547">Nucleotide-binding</keyword>
<feature type="coiled-coil region" evidence="6">
    <location>
        <begin position="569"/>
        <end position="713"/>
    </location>
</feature>
<dbReference type="EMBL" id="KK583194">
    <property type="protein sequence ID" value="KDO32644.1"/>
    <property type="molecule type" value="Genomic_DNA"/>
</dbReference>
<dbReference type="RefSeq" id="XP_012196311.1">
    <property type="nucleotide sequence ID" value="XM_012340921.1"/>
</dbReference>
<evidence type="ECO:0000256" key="3">
    <source>
        <dbReference type="ARBA" id="ARBA00022741"/>
    </source>
</evidence>
<dbReference type="GeneID" id="24124900"/>
<organism evidence="8 9">
    <name type="scientific">Saprolegnia parasitica (strain CBS 223.65)</name>
    <dbReference type="NCBI Taxonomy" id="695850"/>
    <lineage>
        <taxon>Eukaryota</taxon>
        <taxon>Sar</taxon>
        <taxon>Stramenopiles</taxon>
        <taxon>Oomycota</taxon>
        <taxon>Saprolegniomycetes</taxon>
        <taxon>Saprolegniales</taxon>
        <taxon>Saprolegniaceae</taxon>
        <taxon>Saprolegnia</taxon>
    </lineage>
</organism>
<keyword evidence="2" id="KW-0963">Cytoplasm</keyword>
<comment type="subcellular location">
    <subcellularLocation>
        <location evidence="1">Cytoplasm</location>
    </subcellularLocation>
</comment>
<dbReference type="Pfam" id="PF00225">
    <property type="entry name" value="Kinesin"/>
    <property type="match status" value="1"/>
</dbReference>
<proteinExistence type="predicted"/>
<sequence>MEPPDDYVPSGVAIPICVYTASASSAASEPCALEVTSSKQITVTAKTGSSSLRADHALQTPTADDIVRQSMQPLLEAVVNGIHGCILCGGSALSPHVAIFQGDETTSGLVAAVLSTLIALLSAKTSTTYYLRVSFVEIYEETATDLLTPKPVAIPHIDHATRLGPINSVAALSSVLANARKRRHAGTTAHGTPAIDFAAAIFRVHIKQVENTGSRKTTYSRLNVVDLPALNHLNESVRLAESPLLTKSLVAFESLLQALSTPSTSFFPPYDASLLTEHLRQALGGDCSTMACIGLVPNDFDGAKASLLVASLLQQVHNFPIVHNALVDGLQRRYERETQSLKGELAFAKARSNENNNHSEESSDLVALLQATHELEGRCLRENLEKIKLREHAESLQKALAEYRTKYQTLVEGDVNVRQQLLESEREKLRLSKALVDLQLAHASSQEDIEKNSFALTTKLLNAENDVLELQMREEEHAAHLKRAQDAASTAMSEKRELAIEFVALKTNFVALRSAHEKEVATHQQVGLELLTLVNQKKSLLGQMEDLERGKKDALELRAKDQVALDALAKQTSELHEHLAAEKQRAERLTKTNVELELQVKALRLEADARQLQYEKAAQEALQERTNHARQLQQQAHDQATAAQARIEALQDQVKTLTSTMRQMARQIEDLETVVTRKASEIEALTQTTTRQAMDLEATERDYRAKLEQLLRAASGAAPAAGGDVVAKELIDSFRKKEEDLLAMLRETRQDATRWQRRTYQLYDVALRLRRILHDHDVQADDVPKDMEAWASETVARHADSEAAAELWRTKFEATQHDLHVQLEKNLSIVESYKGMLAEKSLELTRLNAECASIKADRDRLEAQWERSSAMPSPGAGNDGAAQVRQMQETLLAQIAELRQLYAAKQTDAVELSAELRALQKENQKLKKLHKVPSANMAHVEETERRCAELLTRNIMLTEEVASFKQLLKATATKYQRRLAELQETRQHTV</sequence>
<keyword evidence="4" id="KW-0067">ATP-binding</keyword>
<evidence type="ECO:0000256" key="6">
    <source>
        <dbReference type="SAM" id="Coils"/>
    </source>
</evidence>
<keyword evidence="9" id="KW-1185">Reference proteome</keyword>
<dbReference type="Gene3D" id="3.40.850.10">
    <property type="entry name" value="Kinesin motor domain"/>
    <property type="match status" value="1"/>
</dbReference>
<gene>
    <name evidence="8" type="ORF">SPRG_02345</name>
</gene>
<dbReference type="SUPFAM" id="SSF52540">
    <property type="entry name" value="P-loop containing nucleoside triphosphate hydrolases"/>
    <property type="match status" value="1"/>
</dbReference>
<protein>
    <recommendedName>
        <fullName evidence="7">Kinesin motor domain-containing protein</fullName>
    </recommendedName>
</protein>
<dbReference type="GO" id="GO:0007052">
    <property type="term" value="P:mitotic spindle organization"/>
    <property type="evidence" value="ECO:0007669"/>
    <property type="project" value="TreeGrafter"/>
</dbReference>
<dbReference type="OrthoDB" id="2113965at2759"/>
<dbReference type="Proteomes" id="UP000030745">
    <property type="component" value="Unassembled WGS sequence"/>
</dbReference>
<dbReference type="GO" id="GO:0005737">
    <property type="term" value="C:cytoplasm"/>
    <property type="evidence" value="ECO:0007669"/>
    <property type="project" value="UniProtKB-SubCell"/>
</dbReference>
<feature type="coiled-coil region" evidence="6">
    <location>
        <begin position="830"/>
        <end position="864"/>
    </location>
</feature>
<evidence type="ECO:0000313" key="9">
    <source>
        <dbReference type="Proteomes" id="UP000030745"/>
    </source>
</evidence>
<evidence type="ECO:0000256" key="4">
    <source>
        <dbReference type="ARBA" id="ARBA00022840"/>
    </source>
</evidence>
<dbReference type="GO" id="GO:0005524">
    <property type="term" value="F:ATP binding"/>
    <property type="evidence" value="ECO:0007669"/>
    <property type="project" value="UniProtKB-KW"/>
</dbReference>
<dbReference type="InterPro" id="IPR027417">
    <property type="entry name" value="P-loop_NTPase"/>
</dbReference>